<dbReference type="EMBL" id="CM018034">
    <property type="protein sequence ID" value="KAA8543138.1"/>
    <property type="molecule type" value="Genomic_DNA"/>
</dbReference>
<organism evidence="1 2">
    <name type="scientific">Nyssa sinensis</name>
    <dbReference type="NCBI Taxonomy" id="561372"/>
    <lineage>
        <taxon>Eukaryota</taxon>
        <taxon>Viridiplantae</taxon>
        <taxon>Streptophyta</taxon>
        <taxon>Embryophyta</taxon>
        <taxon>Tracheophyta</taxon>
        <taxon>Spermatophyta</taxon>
        <taxon>Magnoliopsida</taxon>
        <taxon>eudicotyledons</taxon>
        <taxon>Gunneridae</taxon>
        <taxon>Pentapetalae</taxon>
        <taxon>asterids</taxon>
        <taxon>Cornales</taxon>
        <taxon>Nyssaceae</taxon>
        <taxon>Nyssa</taxon>
    </lineage>
</organism>
<dbReference type="OrthoDB" id="2187at2759"/>
<sequence>MYALCADAWFQAAKRKVSDSPSDPTVKDDQADSVVVEYGDFVKVLGELSPSLSVAELRKYELLRDQFGGASR</sequence>
<dbReference type="Gene3D" id="1.10.8.60">
    <property type="match status" value="1"/>
</dbReference>
<proteinExistence type="predicted"/>
<name>A0A5J5BKI3_9ASTE</name>
<dbReference type="AlphaFoldDB" id="A0A5J5BKI3"/>
<keyword evidence="2" id="KW-1185">Reference proteome</keyword>
<reference evidence="1 2" key="1">
    <citation type="submission" date="2019-09" db="EMBL/GenBank/DDBJ databases">
        <title>A chromosome-level genome assembly of the Chinese tupelo Nyssa sinensis.</title>
        <authorList>
            <person name="Yang X."/>
            <person name="Kang M."/>
            <person name="Yang Y."/>
            <person name="Xiong H."/>
            <person name="Wang M."/>
            <person name="Zhang Z."/>
            <person name="Wang Z."/>
            <person name="Wu H."/>
            <person name="Ma T."/>
            <person name="Liu J."/>
            <person name="Xi Z."/>
        </authorList>
    </citation>
    <scope>NUCLEOTIDE SEQUENCE [LARGE SCALE GENOMIC DNA]</scope>
    <source>
        <strain evidence="1">J267</strain>
        <tissue evidence="1">Leaf</tissue>
    </source>
</reference>
<protein>
    <submittedName>
        <fullName evidence="1">Uncharacterized protein</fullName>
    </submittedName>
</protein>
<evidence type="ECO:0000313" key="1">
    <source>
        <dbReference type="EMBL" id="KAA8543138.1"/>
    </source>
</evidence>
<evidence type="ECO:0000313" key="2">
    <source>
        <dbReference type="Proteomes" id="UP000325577"/>
    </source>
</evidence>
<dbReference type="Proteomes" id="UP000325577">
    <property type="component" value="Linkage Group LG11"/>
</dbReference>
<accession>A0A5J5BKI3</accession>
<gene>
    <name evidence="1" type="ORF">F0562_021367</name>
</gene>